<evidence type="ECO:0000256" key="9">
    <source>
        <dbReference type="ARBA" id="ARBA00022982"/>
    </source>
</evidence>
<accession>A0A343AYV9</accession>
<dbReference type="PANTHER" id="PTHR42829:SF2">
    <property type="entry name" value="NADH-UBIQUINONE OXIDOREDUCTASE CHAIN 5"/>
    <property type="match status" value="1"/>
</dbReference>
<proteinExistence type="inferred from homology"/>
<comment type="function">
    <text evidence="16">Core subunit of the mitochondrial membrane respiratory chain NADH dehydrogenase (Complex I) which catalyzes electron transfer from NADH through the respiratory chain, using ubiquinone as an electron acceptor. Essential for the catalytic activity and assembly of complex I.</text>
</comment>
<comment type="subcellular location">
    <subcellularLocation>
        <location evidence="1">Mitochondrion inner membrane</location>
        <topology evidence="1">Multi-pass membrane protein</topology>
    </subcellularLocation>
</comment>
<evidence type="ECO:0000256" key="15">
    <source>
        <dbReference type="ARBA" id="ARBA00049551"/>
    </source>
</evidence>
<keyword evidence="5" id="KW-0679">Respiratory chain</keyword>
<feature type="transmembrane region" description="Helical" evidence="16">
    <location>
        <begin position="421"/>
        <end position="446"/>
    </location>
</feature>
<dbReference type="GO" id="GO:0042773">
    <property type="term" value="P:ATP synthesis coupled electron transport"/>
    <property type="evidence" value="ECO:0007669"/>
    <property type="project" value="InterPro"/>
</dbReference>
<keyword evidence="9" id="KW-0249">Electron transport</keyword>
<evidence type="ECO:0000256" key="8">
    <source>
        <dbReference type="ARBA" id="ARBA00022967"/>
    </source>
</evidence>
<feature type="transmembrane region" description="Helical" evidence="16">
    <location>
        <begin position="57"/>
        <end position="78"/>
    </location>
</feature>
<feature type="transmembrane region" description="Helical" evidence="16">
    <location>
        <begin position="311"/>
        <end position="331"/>
    </location>
</feature>
<dbReference type="InterPro" id="IPR001516">
    <property type="entry name" value="Proton_antipo_N"/>
</dbReference>
<evidence type="ECO:0000256" key="1">
    <source>
        <dbReference type="ARBA" id="ARBA00004448"/>
    </source>
</evidence>
<evidence type="ECO:0000256" key="4">
    <source>
        <dbReference type="ARBA" id="ARBA00022448"/>
    </source>
</evidence>
<evidence type="ECO:0000259" key="17">
    <source>
        <dbReference type="Pfam" id="PF00361"/>
    </source>
</evidence>
<feature type="transmembrane region" description="Helical" evidence="16">
    <location>
        <begin position="343"/>
        <end position="360"/>
    </location>
</feature>
<evidence type="ECO:0000313" key="20">
    <source>
        <dbReference type="EMBL" id="APX55297.1"/>
    </source>
</evidence>
<evidence type="ECO:0000313" key="21">
    <source>
        <dbReference type="EMBL" id="QJF58201.1"/>
    </source>
</evidence>
<dbReference type="InterPro" id="IPR003945">
    <property type="entry name" value="NU5C-like"/>
</dbReference>
<dbReference type="InterPro" id="IPR010934">
    <property type="entry name" value="NADH_DH_su5_C"/>
</dbReference>
<dbReference type="GO" id="GO:0005743">
    <property type="term" value="C:mitochondrial inner membrane"/>
    <property type="evidence" value="ECO:0007669"/>
    <property type="project" value="UniProtKB-SubCell"/>
</dbReference>
<evidence type="ECO:0000256" key="14">
    <source>
        <dbReference type="ARBA" id="ARBA00023136"/>
    </source>
</evidence>
<dbReference type="Pfam" id="PF00361">
    <property type="entry name" value="Proton_antipo_M"/>
    <property type="match status" value="1"/>
</dbReference>
<sequence length="671" mass="76382">MYLLILTLPLLGSLITGFLGRFLGRYGAGIFSTTCVAGSMLLSLLAFYEVGFLNTPCYLILTSWITSGIFSISWGFLFDSLTCVMLLVVTIVSTLVHLYSIKYMENDPHSPRFMAFLQIFTFFMLMLVTADNLVQMFLGWEGVGISSYLLINFWHTRYWANQSALKALLVNRIGDFSLSIGIFLIFYVFRSVEYSLIFPMIPLFMDSYIYFLGFKLHSLTTISFFLFLGAVGKSAQLGLHTWLPDAMEGPTPVSALIHAATMVTAGVFLLVRFSPLFEFTPFILFLMVVFGSLTAFFASMIGVFQNDLKKIIAYSTCSQLGYMVFCCGLSNYAVTMFHLSNHAFFKALLFLCAGSVIHAISDEQDIRKMGSLINFLPLTYSVMLIGTLALTGFPFLTGFYSKDFILELSQVFRYSNIELTYKSFACWLGNLSVFFTAFYSFRLIYLTFINNSNSHRILLNKVHESSFLMYFPLITLAIGSLFIGFLTKDFFIGPGTSFWNNSIFTLPVNSIYFEAEFLPTGIKWLPFGLSFLGIILATSINITNFNLYNSSKWNPILHYTTFLVSKKWFIDILYNRTLVKLILNFGYRTSFKTFDRGFIELLGPYGISKLVLDYSRKLVYLQTGQITHYLFFMVLGICFFVIGLPYITFDSFSLLLDYRLIGLFFLLIPLN</sequence>
<dbReference type="EC" id="7.1.1.2" evidence="2 16"/>
<keyword evidence="14 16" id="KW-0472">Membrane</keyword>
<keyword evidence="7" id="KW-0999">Mitochondrion inner membrane</keyword>
<evidence type="ECO:0000259" key="19">
    <source>
        <dbReference type="Pfam" id="PF06455"/>
    </source>
</evidence>
<dbReference type="Gene3D" id="1.20.5.2700">
    <property type="match status" value="1"/>
</dbReference>
<feature type="transmembrane region" description="Helical" evidence="16">
    <location>
        <begin position="209"/>
        <end position="232"/>
    </location>
</feature>
<dbReference type="PANTHER" id="PTHR42829">
    <property type="entry name" value="NADH-UBIQUINONE OXIDOREDUCTASE CHAIN 5"/>
    <property type="match status" value="1"/>
</dbReference>
<gene>
    <name evidence="20" type="primary">nad5</name>
</gene>
<feature type="transmembrane region" description="Helical" evidence="16">
    <location>
        <begin position="527"/>
        <end position="548"/>
    </location>
</feature>
<feature type="transmembrane region" description="Helical" evidence="16">
    <location>
        <begin position="113"/>
        <end position="130"/>
    </location>
</feature>
<dbReference type="GO" id="GO:0003954">
    <property type="term" value="F:NADH dehydrogenase activity"/>
    <property type="evidence" value="ECO:0007669"/>
    <property type="project" value="TreeGrafter"/>
</dbReference>
<evidence type="ECO:0000256" key="6">
    <source>
        <dbReference type="ARBA" id="ARBA00022692"/>
    </source>
</evidence>
<comment type="similarity">
    <text evidence="16">Belongs to the complex I subunit 5 family.</text>
</comment>
<keyword evidence="4 16" id="KW-0813">Transport</keyword>
<keyword evidence="11 16" id="KW-0520">NAD</keyword>
<dbReference type="GO" id="GO:0015990">
    <property type="term" value="P:electron transport coupled proton transport"/>
    <property type="evidence" value="ECO:0007669"/>
    <property type="project" value="TreeGrafter"/>
</dbReference>
<evidence type="ECO:0000256" key="7">
    <source>
        <dbReference type="ARBA" id="ARBA00022792"/>
    </source>
</evidence>
<feature type="transmembrane region" description="Helical" evidence="16">
    <location>
        <begin position="467"/>
        <end position="486"/>
    </location>
</feature>
<protein>
    <recommendedName>
        <fullName evidence="3 16">NADH-ubiquinone oxidoreductase chain 5</fullName>
        <ecNumber evidence="2 16">7.1.1.2</ecNumber>
    </recommendedName>
</protein>
<evidence type="ECO:0000256" key="16">
    <source>
        <dbReference type="RuleBase" id="RU003404"/>
    </source>
</evidence>
<organism evidence="20">
    <name type="scientific">Corallina officinalis</name>
    <name type="common">Coral seaweed</name>
    <dbReference type="NCBI Taxonomy" id="35170"/>
    <lineage>
        <taxon>Eukaryota</taxon>
        <taxon>Rhodophyta</taxon>
        <taxon>Florideophyceae</taxon>
        <taxon>Corallinophycidae</taxon>
        <taxon>Corallinales</taxon>
        <taxon>Corallinaceae</taxon>
        <taxon>Corallinoideae</taxon>
        <taxon>Corallina</taxon>
    </lineage>
</organism>
<dbReference type="RefSeq" id="YP_009348187.1">
    <property type="nucleotide sequence ID" value="NC_033904.1"/>
</dbReference>
<evidence type="ECO:0000259" key="18">
    <source>
        <dbReference type="Pfam" id="PF00662"/>
    </source>
</evidence>
<dbReference type="GeneID" id="31082459"/>
<feature type="domain" description="NADH dehydrogenase subunit 5 C-terminal" evidence="19">
    <location>
        <begin position="439"/>
        <end position="642"/>
    </location>
</feature>
<name>A0A343AYV9_COROI</name>
<keyword evidence="6 16" id="KW-0812">Transmembrane</keyword>
<keyword evidence="10 16" id="KW-1133">Transmembrane helix</keyword>
<evidence type="ECO:0000256" key="2">
    <source>
        <dbReference type="ARBA" id="ARBA00012944"/>
    </source>
</evidence>
<feature type="transmembrane region" description="Helical" evidence="16">
    <location>
        <begin position="626"/>
        <end position="646"/>
    </location>
</feature>
<dbReference type="NCBIfam" id="TIGR01974">
    <property type="entry name" value="NDH_I_L"/>
    <property type="match status" value="1"/>
</dbReference>
<feature type="transmembrane region" description="Helical" evidence="16">
    <location>
        <begin position="167"/>
        <end position="189"/>
    </location>
</feature>
<geneLocation type="mitochondrion" evidence="20"/>
<dbReference type="InterPro" id="IPR018393">
    <property type="entry name" value="NADHpl_OxRdtase_5_subgr"/>
</dbReference>
<evidence type="ECO:0000256" key="5">
    <source>
        <dbReference type="ARBA" id="ARBA00022660"/>
    </source>
</evidence>
<dbReference type="EMBL" id="MT211883">
    <property type="protein sequence ID" value="QJF58201.1"/>
    <property type="molecule type" value="Genomic_DNA"/>
</dbReference>
<dbReference type="NCBIfam" id="NF005141">
    <property type="entry name" value="PRK06590.1"/>
    <property type="match status" value="1"/>
</dbReference>
<keyword evidence="8" id="KW-1278">Translocase</keyword>
<comment type="catalytic activity">
    <reaction evidence="15 16">
        <text>a ubiquinone + NADH + 5 H(+)(in) = a ubiquinol + NAD(+) + 4 H(+)(out)</text>
        <dbReference type="Rhea" id="RHEA:29091"/>
        <dbReference type="Rhea" id="RHEA-COMP:9565"/>
        <dbReference type="Rhea" id="RHEA-COMP:9566"/>
        <dbReference type="ChEBI" id="CHEBI:15378"/>
        <dbReference type="ChEBI" id="CHEBI:16389"/>
        <dbReference type="ChEBI" id="CHEBI:17976"/>
        <dbReference type="ChEBI" id="CHEBI:57540"/>
        <dbReference type="ChEBI" id="CHEBI:57945"/>
        <dbReference type="EC" id="7.1.1.2"/>
    </reaction>
</comment>
<dbReference type="Pfam" id="PF00662">
    <property type="entry name" value="Proton_antipo_N"/>
    <property type="match status" value="1"/>
</dbReference>
<feature type="transmembrane region" description="Helical" evidence="16">
    <location>
        <begin position="136"/>
        <end position="155"/>
    </location>
</feature>
<keyword evidence="12 16" id="KW-0830">Ubiquinone</keyword>
<dbReference type="Pfam" id="PF06455">
    <property type="entry name" value="NADH5_C"/>
    <property type="match status" value="1"/>
</dbReference>
<dbReference type="PRINTS" id="PR01434">
    <property type="entry name" value="NADHDHGNASE5"/>
</dbReference>
<dbReference type="InterPro" id="IPR001750">
    <property type="entry name" value="ND/Mrp_TM"/>
</dbReference>
<evidence type="ECO:0000256" key="12">
    <source>
        <dbReference type="ARBA" id="ARBA00023075"/>
    </source>
</evidence>
<feature type="transmembrane region" description="Helical" evidence="16">
    <location>
        <begin position="279"/>
        <end position="304"/>
    </location>
</feature>
<evidence type="ECO:0000256" key="3">
    <source>
        <dbReference type="ARBA" id="ARBA00021096"/>
    </source>
</evidence>
<feature type="transmembrane region" description="Helical" evidence="16">
    <location>
        <begin position="84"/>
        <end position="101"/>
    </location>
</feature>
<keyword evidence="13 16" id="KW-0496">Mitochondrion</keyword>
<dbReference type="GO" id="GO:0008137">
    <property type="term" value="F:NADH dehydrogenase (ubiquinone) activity"/>
    <property type="evidence" value="ECO:0007669"/>
    <property type="project" value="UniProtKB-EC"/>
</dbReference>
<reference evidence="21" key="2">
    <citation type="submission" date="2020-03" db="EMBL/GenBank/DDBJ databases">
        <title>Mitochondrial and Plastid genome variability of Corallina officinalis (Corallinales, Rhodophyta).</title>
        <authorList>
            <person name="Yesson C."/>
            <person name="Bian X."/>
            <person name="Williamson C."/>
            <person name="Briscoe A.G."/>
            <person name="Brodie J."/>
        </authorList>
    </citation>
    <scope>NUCLEOTIDE SEQUENCE</scope>
</reference>
<feature type="domain" description="NADH:quinone oxidoreductase/Mrp antiporter transmembrane" evidence="17">
    <location>
        <begin position="130"/>
        <end position="409"/>
    </location>
</feature>
<feature type="transmembrane region" description="Helical" evidence="16">
    <location>
        <begin position="253"/>
        <end position="273"/>
    </location>
</feature>
<dbReference type="EMBL" id="KU641510">
    <property type="protein sequence ID" value="APX55297.1"/>
    <property type="molecule type" value="Genomic_DNA"/>
</dbReference>
<dbReference type="PRINTS" id="PR01435">
    <property type="entry name" value="NPOXDRDTASE5"/>
</dbReference>
<evidence type="ECO:0000256" key="11">
    <source>
        <dbReference type="ARBA" id="ARBA00023027"/>
    </source>
</evidence>
<feature type="domain" description="NADH-Ubiquinone oxidoreductase (complex I) chain 5 N-terminal" evidence="18">
    <location>
        <begin position="64"/>
        <end position="114"/>
    </location>
</feature>
<feature type="transmembrane region" description="Helical" evidence="16">
    <location>
        <begin position="372"/>
        <end position="401"/>
    </location>
</feature>
<dbReference type="AlphaFoldDB" id="A0A343AYV9"/>
<evidence type="ECO:0000256" key="10">
    <source>
        <dbReference type="ARBA" id="ARBA00022989"/>
    </source>
</evidence>
<feature type="transmembrane region" description="Helical" evidence="16">
    <location>
        <begin position="30"/>
        <end position="50"/>
    </location>
</feature>
<evidence type="ECO:0000256" key="13">
    <source>
        <dbReference type="ARBA" id="ARBA00023128"/>
    </source>
</evidence>
<reference evidence="20" key="1">
    <citation type="journal article" date="2016" name="Mitochondrial DNA Part B Resour">
        <title>Complete mitochondrial genome of the geniculate calcified red alga, Corallina officinalis (Corallinales, Rhodophyta).</title>
        <authorList>
            <person name="Williamson C.J."/>
            <person name="Yesson C."/>
            <person name="Briscoe A.G."/>
            <person name="Brodie J."/>
        </authorList>
    </citation>
    <scope>NUCLEOTIDE SEQUENCE</scope>
</reference>